<dbReference type="AlphaFoldDB" id="A0A9W6FHZ4"/>
<reference evidence="3 5" key="2">
    <citation type="submission" date="2023-07" db="EMBL/GenBank/DDBJ databases">
        <title>Genomic Encyclopedia of Type Strains, Phase IV (KMG-IV): sequencing the most valuable type-strain genomes for metagenomic binning, comparative biology and taxonomic classification.</title>
        <authorList>
            <person name="Goeker M."/>
        </authorList>
    </citation>
    <scope>NUCLEOTIDE SEQUENCE [LARGE SCALE GENOMIC DNA]</scope>
    <source>
        <strain evidence="3 5">DSM 338</strain>
    </source>
</reference>
<name>A0A9W6FHZ4_XANFL</name>
<feature type="domain" description="Acyclic terpene utilisation N-terminal" evidence="1">
    <location>
        <begin position="255"/>
        <end position="413"/>
    </location>
</feature>
<proteinExistence type="predicted"/>
<keyword evidence="5" id="KW-1185">Reference proteome</keyword>
<dbReference type="EMBL" id="JAVDPY010000002">
    <property type="protein sequence ID" value="MDR6332798.1"/>
    <property type="molecule type" value="Genomic_DNA"/>
</dbReference>
<protein>
    <recommendedName>
        <fullName evidence="1">Acyclic terpene utilisation N-terminal domain-containing protein</fullName>
    </recommendedName>
</protein>
<evidence type="ECO:0000313" key="5">
    <source>
        <dbReference type="Proteomes" id="UP001245370"/>
    </source>
</evidence>
<gene>
    <name evidence="3" type="ORF">GGQ86_001262</name>
    <name evidence="2" type="ORF">XFLAVUS301_07480</name>
</gene>
<evidence type="ECO:0000313" key="2">
    <source>
        <dbReference type="EMBL" id="GLI21074.1"/>
    </source>
</evidence>
<dbReference type="Proteomes" id="UP001144397">
    <property type="component" value="Unassembled WGS sequence"/>
</dbReference>
<feature type="domain" description="Acyclic terpene utilisation N-terminal" evidence="1">
    <location>
        <begin position="19"/>
        <end position="201"/>
    </location>
</feature>
<organism evidence="2 4">
    <name type="scientific">Xanthobacter flavus</name>
    <dbReference type="NCBI Taxonomy" id="281"/>
    <lineage>
        <taxon>Bacteria</taxon>
        <taxon>Pseudomonadati</taxon>
        <taxon>Pseudomonadota</taxon>
        <taxon>Alphaproteobacteria</taxon>
        <taxon>Hyphomicrobiales</taxon>
        <taxon>Xanthobacteraceae</taxon>
        <taxon>Xanthobacter</taxon>
    </lineage>
</organism>
<reference evidence="2" key="1">
    <citation type="submission" date="2022-12" db="EMBL/GenBank/DDBJ databases">
        <title>Reference genome sequencing for broad-spectrum identification of bacterial and archaeal isolates by mass spectrometry.</title>
        <authorList>
            <person name="Sekiguchi Y."/>
            <person name="Tourlousse D.M."/>
        </authorList>
    </citation>
    <scope>NUCLEOTIDE SEQUENCE</scope>
    <source>
        <strain evidence="2">301</strain>
    </source>
</reference>
<dbReference type="RefSeq" id="WP_281805490.1">
    <property type="nucleotide sequence ID" value="NZ_BSDO01000001.1"/>
</dbReference>
<accession>A0A9W6FHZ4</accession>
<dbReference type="InterPro" id="IPR010839">
    <property type="entry name" value="AtuA_N"/>
</dbReference>
<dbReference type="Proteomes" id="UP001245370">
    <property type="component" value="Unassembled WGS sequence"/>
</dbReference>
<evidence type="ECO:0000259" key="1">
    <source>
        <dbReference type="Pfam" id="PF07287"/>
    </source>
</evidence>
<sequence>MNAIEALLDDIASGRRRSIRILGASGQLGYGIPAAAFEAGLARRPDMIGCDMGSIDIGPAYLGSGKMATSRSSTKQDLRRVLGGARRLGIPLVIGSAGSAGAAPHLEGTLELVREIAAEDGLSFTLAYMPADISRSVVKAALREGRIRPMDTMPDLTEADVDAAAHIVGQMGVEAFQRALRTGADVIIAGRACDTGIFSALPIMAGLPVGLAIHMAKIVECASLCCRPGGRDAILATIDNEGFELESMNPERAATPASVAGHSLYEQADPFTIREPAGAVDLSNARFEALDARRTRVSGAEFRPAPRQTIKLEGAVAIGSRAVLLCAAADPSFIHRIAGVVDRIKDVVRDLVCENAPEDYQLAFRLYGIDGVRPLDVDGVPPSPHEVFILGECLAPNPERAMQVMRTTKQYLLHLGFEGRMSTAGNLAFPFTPPEVDLGPAYRFNIYHIMEVDDISSLFPLRHEKIGNIDRVNAVA</sequence>
<evidence type="ECO:0000313" key="4">
    <source>
        <dbReference type="Proteomes" id="UP001144397"/>
    </source>
</evidence>
<dbReference type="Pfam" id="PF07287">
    <property type="entry name" value="AtuA"/>
    <property type="match status" value="2"/>
</dbReference>
<dbReference type="EMBL" id="BSDO01000001">
    <property type="protein sequence ID" value="GLI21074.1"/>
    <property type="molecule type" value="Genomic_DNA"/>
</dbReference>
<evidence type="ECO:0000313" key="3">
    <source>
        <dbReference type="EMBL" id="MDR6332798.1"/>
    </source>
</evidence>
<dbReference type="GeneID" id="95761542"/>
<comment type="caution">
    <text evidence="2">The sequence shown here is derived from an EMBL/GenBank/DDBJ whole genome shotgun (WGS) entry which is preliminary data.</text>
</comment>